<dbReference type="SUPFAM" id="SSF56112">
    <property type="entry name" value="Protein kinase-like (PK-like)"/>
    <property type="match status" value="1"/>
</dbReference>
<dbReference type="Pfam" id="PF00069">
    <property type="entry name" value="Pkinase"/>
    <property type="match status" value="1"/>
</dbReference>
<dbReference type="EMBL" id="ABJB010744816">
    <property type="status" value="NOT_ANNOTATED_CDS"/>
    <property type="molecule type" value="Genomic_DNA"/>
</dbReference>
<keyword evidence="7" id="KW-0808">Transferase</keyword>
<dbReference type="OrthoDB" id="248495at2759"/>
<dbReference type="Proteomes" id="UP000001555">
    <property type="component" value="Unassembled WGS sequence"/>
</dbReference>
<evidence type="ECO:0000313" key="7">
    <source>
        <dbReference type="EMBL" id="EEC00818.1"/>
    </source>
</evidence>
<comment type="subcellular location">
    <subcellularLocation>
        <location evidence="1">Chromosome</location>
        <location evidence="1">Centromere</location>
        <location evidence="1">Kinetochore</location>
    </subcellularLocation>
</comment>
<dbReference type="PANTHER" id="PTHR14030">
    <property type="entry name" value="MITOTIC CHECKPOINT SERINE/THREONINE-PROTEIN KINASE BUB1"/>
    <property type="match status" value="1"/>
</dbReference>
<dbReference type="GO" id="GO:0004674">
    <property type="term" value="F:protein serine/threonine kinase activity"/>
    <property type="evidence" value="ECO:0007669"/>
    <property type="project" value="UniProtKB-KW"/>
</dbReference>
<dbReference type="SMART" id="SM00220">
    <property type="entry name" value="S_TKc"/>
    <property type="match status" value="1"/>
</dbReference>
<feature type="domain" description="Protein kinase" evidence="6">
    <location>
        <begin position="134"/>
        <end position="457"/>
    </location>
</feature>
<evidence type="ECO:0000256" key="3">
    <source>
        <dbReference type="ARBA" id="ARBA00022838"/>
    </source>
</evidence>
<keyword evidence="3" id="KW-0995">Kinetochore</keyword>
<evidence type="ECO:0000256" key="1">
    <source>
        <dbReference type="ARBA" id="ARBA00004629"/>
    </source>
</evidence>
<keyword evidence="7" id="KW-0418">Kinase</keyword>
<dbReference type="EMBL" id="DS622764">
    <property type="protein sequence ID" value="EEC00818.1"/>
    <property type="molecule type" value="Genomic_DNA"/>
</dbReference>
<dbReference type="InterPro" id="IPR015661">
    <property type="entry name" value="Bub1/Mad3"/>
</dbReference>
<evidence type="ECO:0000256" key="4">
    <source>
        <dbReference type="ARBA" id="ARBA00023328"/>
    </source>
</evidence>
<dbReference type="GO" id="GO:0032991">
    <property type="term" value="C:protein-containing complex"/>
    <property type="evidence" value="ECO:0007669"/>
    <property type="project" value="UniProtKB-ARBA"/>
</dbReference>
<dbReference type="GO" id="GO:0051754">
    <property type="term" value="P:meiotic sister chromatid cohesion, centromeric"/>
    <property type="evidence" value="ECO:0000318"/>
    <property type="project" value="GO_Central"/>
</dbReference>
<evidence type="ECO:0007829" key="10">
    <source>
        <dbReference type="PeptideAtlas" id="B7P2J6"/>
    </source>
</evidence>
<keyword evidence="7" id="KW-0723">Serine/threonine-protein kinase</keyword>
<dbReference type="GO" id="GO:0005524">
    <property type="term" value="F:ATP binding"/>
    <property type="evidence" value="ECO:0007669"/>
    <property type="project" value="InterPro"/>
</dbReference>
<feature type="region of interest" description="Disordered" evidence="5">
    <location>
        <begin position="65"/>
        <end position="84"/>
    </location>
</feature>
<dbReference type="PANTHER" id="PTHR14030:SF4">
    <property type="entry name" value="BUB1 KINASE, ISOFORM A-RELATED"/>
    <property type="match status" value="1"/>
</dbReference>
<dbReference type="PaxDb" id="6945-B7P2J6"/>
<gene>
    <name evidence="7" type="ORF">IscW_ISCW000857</name>
</gene>
<dbReference type="InParanoid" id="B7P2J6"/>
<dbReference type="STRING" id="6945.B7P2J6"/>
<dbReference type="Gene3D" id="1.10.510.10">
    <property type="entry name" value="Transferase(Phosphotransferase) domain 1"/>
    <property type="match status" value="1"/>
</dbReference>
<keyword evidence="2" id="KW-0158">Chromosome</keyword>
<keyword evidence="9" id="KW-1185">Reference proteome</keyword>
<feature type="region of interest" description="Disordered" evidence="5">
    <location>
        <begin position="24"/>
        <end position="46"/>
    </location>
</feature>
<reference evidence="7 9" key="1">
    <citation type="submission" date="2008-03" db="EMBL/GenBank/DDBJ databases">
        <title>Annotation of Ixodes scapularis.</title>
        <authorList>
            <consortium name="Ixodes scapularis Genome Project Consortium"/>
            <person name="Caler E."/>
            <person name="Hannick L.I."/>
            <person name="Bidwell S."/>
            <person name="Joardar V."/>
            <person name="Thiagarajan M."/>
            <person name="Amedeo P."/>
            <person name="Galinsky K.J."/>
            <person name="Schobel S."/>
            <person name="Inman J."/>
            <person name="Hostetler J."/>
            <person name="Miller J."/>
            <person name="Hammond M."/>
            <person name="Megy K."/>
            <person name="Lawson D."/>
            <person name="Kodira C."/>
            <person name="Sutton G."/>
            <person name="Meyer J."/>
            <person name="Hill C.A."/>
            <person name="Birren B."/>
            <person name="Nene V."/>
            <person name="Collins F."/>
            <person name="Alarcon-Chaidez F."/>
            <person name="Wikel S."/>
            <person name="Strausberg R."/>
        </authorList>
    </citation>
    <scope>NUCLEOTIDE SEQUENCE [LARGE SCALE GENOMIC DNA]</scope>
    <source>
        <strain evidence="9">Wikel</strain>
        <strain evidence="7">Wikel colony</strain>
    </source>
</reference>
<dbReference type="PROSITE" id="PS50011">
    <property type="entry name" value="PROTEIN_KINASE_DOM"/>
    <property type="match status" value="1"/>
</dbReference>
<evidence type="ECO:0000313" key="8">
    <source>
        <dbReference type="EnsemblMetazoa" id="ISCW000857-PA"/>
    </source>
</evidence>
<dbReference type="EC" id="2.7.11.1" evidence="7"/>
<dbReference type="PROSITE" id="PS00108">
    <property type="entry name" value="PROTEIN_KINASE_ST"/>
    <property type="match status" value="1"/>
</dbReference>
<proteinExistence type="evidence at protein level"/>
<dbReference type="InterPro" id="IPR008271">
    <property type="entry name" value="Ser/Thr_kinase_AS"/>
</dbReference>
<dbReference type="AlphaFoldDB" id="B7P2J6"/>
<dbReference type="GO" id="GO:0005634">
    <property type="term" value="C:nucleus"/>
    <property type="evidence" value="ECO:0000318"/>
    <property type="project" value="GO_Central"/>
</dbReference>
<accession>B7P2J6</accession>
<evidence type="ECO:0000256" key="5">
    <source>
        <dbReference type="SAM" id="MobiDB-lite"/>
    </source>
</evidence>
<keyword evidence="10" id="KW-1267">Proteomics identification</keyword>
<feature type="compositionally biased region" description="Low complexity" evidence="5">
    <location>
        <begin position="31"/>
        <end position="46"/>
    </location>
</feature>
<sequence>MAAAVKRRLSAPLVVAGDLSTILEGSKESSSKSGSSSGSSCSSGSSSVSAAALSAQSRLPALQEEASLPRQQLSPEDCGQGDHLDPFDRIVTDTILSSLAVGLEQRQGFSTRNSNRPLLKPDHTVTLGWPRREFHVQRLIATGAYAKVYLAEVVDPEFTFMDTDGTFEHPEQRKVALKVLADCNPWEFFICSELRSRLAEKPPPTVLDSVVTIEAACLYRNGAILVMPFGQYGTLLDLVRRYQEQQSQGSRGIPESMALYFALELLLIVSAVHKCGIIHGDLKPDNVLVSDLPTERNCVERLAERTHCLQLIDFGRGIDQHQFQPGTVFTEVVQTNCFKCTEMMDGRPWTFQTDWYGVVACIHIMLFGEYMEVAKGANGVWAARQRFKRQVEVTPGSNHGYWQRDLWESLFSTLLNIPSCAEPPDVTPFVARIAELLGNPSRAQDLLLHAHKASGMS</sequence>
<dbReference type="GO" id="GO:0000776">
    <property type="term" value="C:kinetochore"/>
    <property type="evidence" value="ECO:0000318"/>
    <property type="project" value="GO_Central"/>
</dbReference>
<dbReference type="VEuPathDB" id="VectorBase:ISCW000857"/>
<dbReference type="VEuPathDB" id="VectorBase:ISCP_036581"/>
<dbReference type="HOGENOM" id="CLU_598904_0_0_1"/>
<protein>
    <submittedName>
        <fullName evidence="7 8">Mitotic checkpoint serine/threonine protein kinase bub1 and bubr1, putative</fullName>
        <ecNumber evidence="7">2.7.11.1</ecNumber>
    </submittedName>
</protein>
<keyword evidence="4" id="KW-0137">Centromere</keyword>
<dbReference type="VEuPathDB" id="VectorBase:ISCI000857"/>
<dbReference type="GO" id="GO:0004672">
    <property type="term" value="F:protein kinase activity"/>
    <property type="evidence" value="ECO:0000318"/>
    <property type="project" value="GO_Central"/>
</dbReference>
<evidence type="ECO:0000259" key="6">
    <source>
        <dbReference type="PROSITE" id="PS50011"/>
    </source>
</evidence>
<reference evidence="8" key="2">
    <citation type="submission" date="2020-05" db="UniProtKB">
        <authorList>
            <consortium name="EnsemblMetazoa"/>
        </authorList>
    </citation>
    <scope>IDENTIFICATION</scope>
    <source>
        <strain evidence="8">wikel</strain>
    </source>
</reference>
<dbReference type="InterPro" id="IPR000719">
    <property type="entry name" value="Prot_kinase_dom"/>
</dbReference>
<name>B7P2J6_IXOSC</name>
<dbReference type="GO" id="GO:0007094">
    <property type="term" value="P:mitotic spindle assembly checkpoint signaling"/>
    <property type="evidence" value="ECO:0000318"/>
    <property type="project" value="GO_Central"/>
</dbReference>
<dbReference type="InterPro" id="IPR011009">
    <property type="entry name" value="Kinase-like_dom_sf"/>
</dbReference>
<dbReference type="EMBL" id="ABJB010578782">
    <property type="status" value="NOT_ANNOTATED_CDS"/>
    <property type="molecule type" value="Genomic_DNA"/>
</dbReference>
<dbReference type="EMBL" id="ABJB010383454">
    <property type="status" value="NOT_ANNOTATED_CDS"/>
    <property type="molecule type" value="Genomic_DNA"/>
</dbReference>
<organism>
    <name type="scientific">Ixodes scapularis</name>
    <name type="common">Black-legged tick</name>
    <name type="synonym">Deer tick</name>
    <dbReference type="NCBI Taxonomy" id="6945"/>
    <lineage>
        <taxon>Eukaryota</taxon>
        <taxon>Metazoa</taxon>
        <taxon>Ecdysozoa</taxon>
        <taxon>Arthropoda</taxon>
        <taxon>Chelicerata</taxon>
        <taxon>Arachnida</taxon>
        <taxon>Acari</taxon>
        <taxon>Parasitiformes</taxon>
        <taxon>Ixodida</taxon>
        <taxon>Ixodoidea</taxon>
        <taxon>Ixodidae</taxon>
        <taxon>Ixodinae</taxon>
        <taxon>Ixodes</taxon>
    </lineage>
</organism>
<dbReference type="EnsemblMetazoa" id="ISCW000857-RA">
    <property type="protein sequence ID" value="ISCW000857-PA"/>
    <property type="gene ID" value="ISCW000857"/>
</dbReference>
<evidence type="ECO:0000313" key="9">
    <source>
        <dbReference type="Proteomes" id="UP000001555"/>
    </source>
</evidence>
<evidence type="ECO:0000256" key="2">
    <source>
        <dbReference type="ARBA" id="ARBA00022454"/>
    </source>
</evidence>
<dbReference type="EMBL" id="ABJB010980739">
    <property type="status" value="NOT_ANNOTATED_CDS"/>
    <property type="molecule type" value="Genomic_DNA"/>
</dbReference>